<comment type="caution">
    <text evidence="1">The sequence shown here is derived from an EMBL/GenBank/DDBJ whole genome shotgun (WGS) entry which is preliminary data.</text>
</comment>
<name>A0A9D4BS12_DREPO</name>
<reference evidence="1" key="1">
    <citation type="journal article" date="2019" name="bioRxiv">
        <title>The Genome of the Zebra Mussel, Dreissena polymorpha: A Resource for Invasive Species Research.</title>
        <authorList>
            <person name="McCartney M.A."/>
            <person name="Auch B."/>
            <person name="Kono T."/>
            <person name="Mallez S."/>
            <person name="Zhang Y."/>
            <person name="Obille A."/>
            <person name="Becker A."/>
            <person name="Abrahante J.E."/>
            <person name="Garbe J."/>
            <person name="Badalamenti J.P."/>
            <person name="Herman A."/>
            <person name="Mangelson H."/>
            <person name="Liachko I."/>
            <person name="Sullivan S."/>
            <person name="Sone E.D."/>
            <person name="Koren S."/>
            <person name="Silverstein K.A.T."/>
            <person name="Beckman K.B."/>
            <person name="Gohl D.M."/>
        </authorList>
    </citation>
    <scope>NUCLEOTIDE SEQUENCE</scope>
    <source>
        <strain evidence="1">Duluth1</strain>
        <tissue evidence="1">Whole animal</tissue>
    </source>
</reference>
<dbReference type="Proteomes" id="UP000828390">
    <property type="component" value="Unassembled WGS sequence"/>
</dbReference>
<gene>
    <name evidence="1" type="ORF">DPMN_080786</name>
</gene>
<evidence type="ECO:0000313" key="2">
    <source>
        <dbReference type="Proteomes" id="UP000828390"/>
    </source>
</evidence>
<reference evidence="1" key="2">
    <citation type="submission" date="2020-11" db="EMBL/GenBank/DDBJ databases">
        <authorList>
            <person name="McCartney M.A."/>
            <person name="Auch B."/>
            <person name="Kono T."/>
            <person name="Mallez S."/>
            <person name="Becker A."/>
            <person name="Gohl D.M."/>
            <person name="Silverstein K.A.T."/>
            <person name="Koren S."/>
            <person name="Bechman K.B."/>
            <person name="Herman A."/>
            <person name="Abrahante J.E."/>
            <person name="Garbe J."/>
        </authorList>
    </citation>
    <scope>NUCLEOTIDE SEQUENCE</scope>
    <source>
        <strain evidence="1">Duluth1</strain>
        <tissue evidence="1">Whole animal</tissue>
    </source>
</reference>
<evidence type="ECO:0000313" key="1">
    <source>
        <dbReference type="EMBL" id="KAH3705708.1"/>
    </source>
</evidence>
<accession>A0A9D4BS12</accession>
<keyword evidence="2" id="KW-1185">Reference proteome</keyword>
<protein>
    <submittedName>
        <fullName evidence="1">Uncharacterized protein</fullName>
    </submittedName>
</protein>
<proteinExistence type="predicted"/>
<dbReference type="EMBL" id="JAIWYP010000015">
    <property type="protein sequence ID" value="KAH3705708.1"/>
    <property type="molecule type" value="Genomic_DNA"/>
</dbReference>
<sequence>MLTISSQLYKCGVIAFNDSVSSGHEKKWYMGTQQLNEVKLFSHLGLICDESLSTTKSLNDASNKLRGTFLTYRIVGYIQEV</sequence>
<organism evidence="1 2">
    <name type="scientific">Dreissena polymorpha</name>
    <name type="common">Zebra mussel</name>
    <name type="synonym">Mytilus polymorpha</name>
    <dbReference type="NCBI Taxonomy" id="45954"/>
    <lineage>
        <taxon>Eukaryota</taxon>
        <taxon>Metazoa</taxon>
        <taxon>Spiralia</taxon>
        <taxon>Lophotrochozoa</taxon>
        <taxon>Mollusca</taxon>
        <taxon>Bivalvia</taxon>
        <taxon>Autobranchia</taxon>
        <taxon>Heteroconchia</taxon>
        <taxon>Euheterodonta</taxon>
        <taxon>Imparidentia</taxon>
        <taxon>Neoheterodontei</taxon>
        <taxon>Myida</taxon>
        <taxon>Dreissenoidea</taxon>
        <taxon>Dreissenidae</taxon>
        <taxon>Dreissena</taxon>
    </lineage>
</organism>
<dbReference type="AlphaFoldDB" id="A0A9D4BS12"/>